<feature type="transmembrane region" description="Helical" evidence="1">
    <location>
        <begin position="175"/>
        <end position="194"/>
    </location>
</feature>
<feature type="transmembrane region" description="Helical" evidence="1">
    <location>
        <begin position="86"/>
        <end position="110"/>
    </location>
</feature>
<gene>
    <name evidence="2" type="ORF">NEF87_004995</name>
</gene>
<keyword evidence="1" id="KW-0472">Membrane</keyword>
<name>A0ABY6HZ53_9ARCH</name>
<reference evidence="2" key="1">
    <citation type="submission" date="2022-09" db="EMBL/GenBank/DDBJ databases">
        <title>Actin cytoskeleton and complex cell architecture in an #Asgard archaeon.</title>
        <authorList>
            <person name="Ponce Toledo R.I."/>
            <person name="Schleper C."/>
            <person name="Rodrigues Oliveira T."/>
            <person name="Wollweber F."/>
            <person name="Xu J."/>
            <person name="Rittmann S."/>
            <person name="Klingl A."/>
            <person name="Pilhofer M."/>
        </authorList>
    </citation>
    <scope>NUCLEOTIDE SEQUENCE</scope>
    <source>
        <strain evidence="2">B-35</strain>
    </source>
</reference>
<evidence type="ECO:0000313" key="2">
    <source>
        <dbReference type="EMBL" id="UYP48710.1"/>
    </source>
</evidence>
<dbReference type="EMBL" id="CP104013">
    <property type="protein sequence ID" value="UYP48710.1"/>
    <property type="molecule type" value="Genomic_DNA"/>
</dbReference>
<feature type="transmembrane region" description="Helical" evidence="1">
    <location>
        <begin position="206"/>
        <end position="229"/>
    </location>
</feature>
<evidence type="ECO:0000313" key="3">
    <source>
        <dbReference type="Proteomes" id="UP001208689"/>
    </source>
</evidence>
<feature type="transmembrane region" description="Helical" evidence="1">
    <location>
        <begin position="6"/>
        <end position="27"/>
    </location>
</feature>
<sequence length="243" mass="28040">MEKNLILLFGCTVLKIVALSLLGYFLINKWKRQSKKYYTDFPFLMSITFFGYALAKIYDLCLYYIFRDTPDLELLTEFDPTLLIIVKIRFVLCPVLVIAPYLVLMMMIWFQDRVRTQKIIGVSWIILSLLSIIVVQNYSQILIVNALVAFPIILLSIISFFVLNHQKKLHEINSLVLAIAWSLYVCTQLLRPLWITLGSGTWGLTWVGELVELLTLVMIGIGFIIPANYRKIQGTNLMKTAVY</sequence>
<proteinExistence type="predicted"/>
<feature type="transmembrane region" description="Helical" evidence="1">
    <location>
        <begin position="119"/>
        <end position="135"/>
    </location>
</feature>
<feature type="transmembrane region" description="Helical" evidence="1">
    <location>
        <begin position="141"/>
        <end position="163"/>
    </location>
</feature>
<dbReference type="Proteomes" id="UP001208689">
    <property type="component" value="Chromosome"/>
</dbReference>
<keyword evidence="1" id="KW-1133">Transmembrane helix</keyword>
<keyword evidence="3" id="KW-1185">Reference proteome</keyword>
<accession>A0ABY6HZ53</accession>
<protein>
    <submittedName>
        <fullName evidence="2">Uncharacterized protein</fullName>
    </submittedName>
</protein>
<feature type="transmembrane region" description="Helical" evidence="1">
    <location>
        <begin position="47"/>
        <end position="66"/>
    </location>
</feature>
<evidence type="ECO:0000256" key="1">
    <source>
        <dbReference type="SAM" id="Phobius"/>
    </source>
</evidence>
<organism evidence="2 3">
    <name type="scientific">Candidatus Lokiarchaeum ossiferum</name>
    <dbReference type="NCBI Taxonomy" id="2951803"/>
    <lineage>
        <taxon>Archaea</taxon>
        <taxon>Promethearchaeati</taxon>
        <taxon>Promethearchaeota</taxon>
        <taxon>Promethearchaeia</taxon>
        <taxon>Promethearchaeales</taxon>
        <taxon>Promethearchaeaceae</taxon>
        <taxon>Candidatus Lokiarchaeum</taxon>
    </lineage>
</organism>
<keyword evidence="1" id="KW-0812">Transmembrane</keyword>